<sequence>MASRLKLQLLLACVAILAFSSLGCDSNTEYDSSLEEGEALDFEEVQENIEEINRGYTYEELKERLYEAVLIELKDTENQTIGAVAEREDVIQLVDTIFSYRWQESYPEENQDYFVIGPLNFYFNDGESIFGLAKENYIFIEGFYFLLDRDQKETLKKTFQEKVLHAPVNGT</sequence>
<accession>A0A6I0FE98</accession>
<dbReference type="Proteomes" id="UP000432715">
    <property type="component" value="Unassembled WGS sequence"/>
</dbReference>
<evidence type="ECO:0000313" key="2">
    <source>
        <dbReference type="EMBL" id="KAB3538622.1"/>
    </source>
</evidence>
<feature type="signal peptide" evidence="1">
    <location>
        <begin position="1"/>
        <end position="23"/>
    </location>
</feature>
<reference evidence="2 3" key="1">
    <citation type="submission" date="2019-10" db="EMBL/GenBank/DDBJ databases">
        <title>Alkaliphilus serpentinus sp. nov. and Alkaliphilus pronyensis sp. nov., two novel anaerobic alkaliphilic species isolated from the serpentinized-hosted hydrothermal field of the Prony Bay (New Caledonia).</title>
        <authorList>
            <person name="Postec A."/>
        </authorList>
    </citation>
    <scope>NUCLEOTIDE SEQUENCE [LARGE SCALE GENOMIC DNA]</scope>
    <source>
        <strain evidence="2 3">LacV</strain>
    </source>
</reference>
<feature type="chain" id="PRO_5038349659" evidence="1">
    <location>
        <begin position="24"/>
        <end position="171"/>
    </location>
</feature>
<dbReference type="AlphaFoldDB" id="A0A6I0FE98"/>
<evidence type="ECO:0000256" key="1">
    <source>
        <dbReference type="SAM" id="SignalP"/>
    </source>
</evidence>
<organism evidence="2 3">
    <name type="scientific">Alkaliphilus pronyensis</name>
    <dbReference type="NCBI Taxonomy" id="1482732"/>
    <lineage>
        <taxon>Bacteria</taxon>
        <taxon>Bacillati</taxon>
        <taxon>Bacillota</taxon>
        <taxon>Clostridia</taxon>
        <taxon>Peptostreptococcales</taxon>
        <taxon>Natronincolaceae</taxon>
        <taxon>Alkaliphilus</taxon>
    </lineage>
</organism>
<dbReference type="EMBL" id="WBZC01000004">
    <property type="protein sequence ID" value="KAB3538622.1"/>
    <property type="molecule type" value="Genomic_DNA"/>
</dbReference>
<comment type="caution">
    <text evidence="2">The sequence shown here is derived from an EMBL/GenBank/DDBJ whole genome shotgun (WGS) entry which is preliminary data.</text>
</comment>
<proteinExistence type="predicted"/>
<protein>
    <submittedName>
        <fullName evidence="2">Uncharacterized protein</fullName>
    </submittedName>
</protein>
<evidence type="ECO:0000313" key="3">
    <source>
        <dbReference type="Proteomes" id="UP000432715"/>
    </source>
</evidence>
<gene>
    <name evidence="2" type="ORF">F8154_01645</name>
</gene>
<keyword evidence="1" id="KW-0732">Signal</keyword>
<dbReference type="RefSeq" id="WP_151859849.1">
    <property type="nucleotide sequence ID" value="NZ_WBZC01000004.1"/>
</dbReference>
<dbReference type="OrthoDB" id="1956661at2"/>
<dbReference type="PROSITE" id="PS51257">
    <property type="entry name" value="PROKAR_LIPOPROTEIN"/>
    <property type="match status" value="1"/>
</dbReference>
<keyword evidence="3" id="KW-1185">Reference proteome</keyword>
<name>A0A6I0FE98_9FIRM</name>